<reference evidence="1 2" key="1">
    <citation type="submission" date="2019-03" db="EMBL/GenBank/DDBJ databases">
        <title>First draft genome of Liparis tanakae, snailfish: a comprehensive survey of snailfish specific genes.</title>
        <authorList>
            <person name="Kim W."/>
            <person name="Song I."/>
            <person name="Jeong J.-H."/>
            <person name="Kim D."/>
            <person name="Kim S."/>
            <person name="Ryu S."/>
            <person name="Song J.Y."/>
            <person name="Lee S.K."/>
        </authorList>
    </citation>
    <scope>NUCLEOTIDE SEQUENCE [LARGE SCALE GENOMIC DNA]</scope>
    <source>
        <tissue evidence="1">Muscle</tissue>
    </source>
</reference>
<accession>A0A4Z2G377</accession>
<name>A0A4Z2G377_9TELE</name>
<sequence>MNWGDELPQGEVVVHEQPVPAHRAHVAVFRHHVAALQEVREPAAGLGAQQLVGADRVRVVLQRREGALGRHAQRLDHGGNARRALRSGAFRHAAFHEKIRYSEAAPCSGALQVDAHLSARRVGGAESYLFIHTFTCVSG</sequence>
<organism evidence="1 2">
    <name type="scientific">Liparis tanakae</name>
    <name type="common">Tanaka's snailfish</name>
    <dbReference type="NCBI Taxonomy" id="230148"/>
    <lineage>
        <taxon>Eukaryota</taxon>
        <taxon>Metazoa</taxon>
        <taxon>Chordata</taxon>
        <taxon>Craniata</taxon>
        <taxon>Vertebrata</taxon>
        <taxon>Euteleostomi</taxon>
        <taxon>Actinopterygii</taxon>
        <taxon>Neopterygii</taxon>
        <taxon>Teleostei</taxon>
        <taxon>Neoteleostei</taxon>
        <taxon>Acanthomorphata</taxon>
        <taxon>Eupercaria</taxon>
        <taxon>Perciformes</taxon>
        <taxon>Cottioidei</taxon>
        <taxon>Cottales</taxon>
        <taxon>Liparidae</taxon>
        <taxon>Liparis</taxon>
    </lineage>
</organism>
<protein>
    <submittedName>
        <fullName evidence="1">Uncharacterized protein</fullName>
    </submittedName>
</protein>
<gene>
    <name evidence="1" type="ORF">EYF80_041811</name>
</gene>
<dbReference type="AlphaFoldDB" id="A0A4Z2G377"/>
<evidence type="ECO:0000313" key="1">
    <source>
        <dbReference type="EMBL" id="TNN47988.1"/>
    </source>
</evidence>
<keyword evidence="2" id="KW-1185">Reference proteome</keyword>
<comment type="caution">
    <text evidence="1">The sequence shown here is derived from an EMBL/GenBank/DDBJ whole genome shotgun (WGS) entry which is preliminary data.</text>
</comment>
<dbReference type="EMBL" id="SRLO01000716">
    <property type="protein sequence ID" value="TNN47988.1"/>
    <property type="molecule type" value="Genomic_DNA"/>
</dbReference>
<evidence type="ECO:0000313" key="2">
    <source>
        <dbReference type="Proteomes" id="UP000314294"/>
    </source>
</evidence>
<proteinExistence type="predicted"/>
<dbReference type="Proteomes" id="UP000314294">
    <property type="component" value="Unassembled WGS sequence"/>
</dbReference>